<evidence type="ECO:0000313" key="4">
    <source>
        <dbReference type="Proteomes" id="UP001595583"/>
    </source>
</evidence>
<dbReference type="Gene3D" id="3.30.70.940">
    <property type="entry name" value="NusG, N-terminal domain"/>
    <property type="match status" value="1"/>
</dbReference>
<evidence type="ECO:0000313" key="3">
    <source>
        <dbReference type="EMBL" id="MFC3205348.1"/>
    </source>
</evidence>
<feature type="domain" description="NusG-like N-terminal" evidence="2">
    <location>
        <begin position="5"/>
        <end position="45"/>
    </location>
</feature>
<dbReference type="InterPro" id="IPR036735">
    <property type="entry name" value="NGN_dom_sf"/>
</dbReference>
<reference evidence="4" key="1">
    <citation type="journal article" date="2019" name="Int. J. Syst. Evol. Microbiol.">
        <title>The Global Catalogue of Microorganisms (GCM) 10K type strain sequencing project: providing services to taxonomists for standard genome sequencing and annotation.</title>
        <authorList>
            <consortium name="The Broad Institute Genomics Platform"/>
            <consortium name="The Broad Institute Genome Sequencing Center for Infectious Disease"/>
            <person name="Wu L."/>
            <person name="Ma J."/>
        </authorList>
    </citation>
    <scope>NUCLEOTIDE SEQUENCE [LARGE SCALE GENOMIC DNA]</scope>
    <source>
        <strain evidence="4">KCTC 52165</strain>
    </source>
</reference>
<protein>
    <submittedName>
        <fullName evidence="3">Transcription termination/antitermination NusG family protein</fullName>
    </submittedName>
</protein>
<proteinExistence type="predicted"/>
<dbReference type="Proteomes" id="UP001595583">
    <property type="component" value="Unassembled WGS sequence"/>
</dbReference>
<dbReference type="EMBL" id="JBHRTK010000004">
    <property type="protein sequence ID" value="MFC3205348.1"/>
    <property type="molecule type" value="Genomic_DNA"/>
</dbReference>
<evidence type="ECO:0000256" key="1">
    <source>
        <dbReference type="ARBA" id="ARBA00023163"/>
    </source>
</evidence>
<dbReference type="RefSeq" id="WP_378218742.1">
    <property type="nucleotide sequence ID" value="NZ_JBHRTK010000004.1"/>
</dbReference>
<name>A0ABV7K7G1_9HYPH</name>
<dbReference type="SUPFAM" id="SSF82679">
    <property type="entry name" value="N-utilization substance G protein NusG, N-terminal domain"/>
    <property type="match status" value="1"/>
</dbReference>
<keyword evidence="1" id="KW-0804">Transcription</keyword>
<sequence length="76" mass="8635">MNSEKTWYLVATKPNQESLASLNLRNQGFRVLWPKLHKTIRHARKVSVRSSRCSLAICFLTVRHAEIGILSTGRSA</sequence>
<keyword evidence="4" id="KW-1185">Reference proteome</keyword>
<accession>A0ABV7K7G1</accession>
<evidence type="ECO:0000259" key="2">
    <source>
        <dbReference type="Pfam" id="PF02357"/>
    </source>
</evidence>
<dbReference type="Pfam" id="PF02357">
    <property type="entry name" value="NusG"/>
    <property type="match status" value="1"/>
</dbReference>
<organism evidence="3 4">
    <name type="scientific">Aquamicrobium soli</name>
    <dbReference type="NCBI Taxonomy" id="1811518"/>
    <lineage>
        <taxon>Bacteria</taxon>
        <taxon>Pseudomonadati</taxon>
        <taxon>Pseudomonadota</taxon>
        <taxon>Alphaproteobacteria</taxon>
        <taxon>Hyphomicrobiales</taxon>
        <taxon>Phyllobacteriaceae</taxon>
        <taxon>Aquamicrobium</taxon>
    </lineage>
</organism>
<comment type="caution">
    <text evidence="3">The sequence shown here is derived from an EMBL/GenBank/DDBJ whole genome shotgun (WGS) entry which is preliminary data.</text>
</comment>
<dbReference type="InterPro" id="IPR006645">
    <property type="entry name" value="NGN-like_dom"/>
</dbReference>
<gene>
    <name evidence="3" type="ORF">ACFOHJ_03920</name>
</gene>